<dbReference type="GO" id="GO:0016758">
    <property type="term" value="F:hexosyltransferase activity"/>
    <property type="evidence" value="ECO:0007669"/>
    <property type="project" value="InterPro"/>
</dbReference>
<evidence type="ECO:0000256" key="7">
    <source>
        <dbReference type="ARBA" id="ARBA00022989"/>
    </source>
</evidence>
<comment type="similarity">
    <text evidence="2 11">Belongs to the glycosyltransferase 31 family.</text>
</comment>
<dbReference type="GO" id="GO:0000139">
    <property type="term" value="C:Golgi membrane"/>
    <property type="evidence" value="ECO:0007669"/>
    <property type="project" value="UniProtKB-SubCell"/>
</dbReference>
<comment type="caution">
    <text evidence="12">The sequence shown here is derived from an EMBL/GenBank/DDBJ whole genome shotgun (WGS) entry which is preliminary data.</text>
</comment>
<keyword evidence="7 11" id="KW-1133">Transmembrane helix</keyword>
<dbReference type="OrthoDB" id="2139606at2759"/>
<dbReference type="AlphaFoldDB" id="A0A3M6TIS6"/>
<keyword evidence="5 11" id="KW-0812">Transmembrane</keyword>
<evidence type="ECO:0000256" key="3">
    <source>
        <dbReference type="ARBA" id="ARBA00022676"/>
    </source>
</evidence>
<dbReference type="PANTHER" id="PTHR11214">
    <property type="entry name" value="BETA-1,3-N-ACETYLGLUCOSAMINYLTRANSFERASE"/>
    <property type="match status" value="1"/>
</dbReference>
<dbReference type="InterPro" id="IPR002659">
    <property type="entry name" value="Glyco_trans_31"/>
</dbReference>
<name>A0A3M6TIS6_POCDA</name>
<evidence type="ECO:0000256" key="8">
    <source>
        <dbReference type="ARBA" id="ARBA00023034"/>
    </source>
</evidence>
<sequence length="312" mass="36374">MKFVKVSKGKRIVFLLLITGFAGIVTINICSWISTTKQQPTIHRTYLKTRTRCPQKFPLLILVLSSPLNFQQRRVIRQTWGTDYAMDKTWKTMFLLGQAKHPMEAKYLIEEAIIYGDLIQGLQTDSYSNLTLKTEMGLEWAVKYCDFDFLLKTDDDVFVNTYKLVDYLRRPQTSKRQLYLGNVAQRQKARRRGKWALSLQEYQSNFLPKFCLGPGYVLSKDLVSRFVEIFDVKKPLKLEDVYMGMLAERIGVTPSNHSGFITYSEEKHCTYNSKWIVVHEASPYCIMKLFDIALEERFRQVGKGTQVNLLQR</sequence>
<keyword evidence="6 11" id="KW-0735">Signal-anchor</keyword>
<dbReference type="GO" id="GO:0006493">
    <property type="term" value="P:protein O-linked glycosylation"/>
    <property type="evidence" value="ECO:0007669"/>
    <property type="project" value="TreeGrafter"/>
</dbReference>
<evidence type="ECO:0000256" key="6">
    <source>
        <dbReference type="ARBA" id="ARBA00022968"/>
    </source>
</evidence>
<evidence type="ECO:0000256" key="9">
    <source>
        <dbReference type="ARBA" id="ARBA00023136"/>
    </source>
</evidence>
<evidence type="ECO:0000256" key="1">
    <source>
        <dbReference type="ARBA" id="ARBA00004323"/>
    </source>
</evidence>
<feature type="transmembrane region" description="Helical" evidence="11">
    <location>
        <begin position="12"/>
        <end position="34"/>
    </location>
</feature>
<dbReference type="Gene3D" id="3.90.550.50">
    <property type="match status" value="1"/>
</dbReference>
<keyword evidence="13" id="KW-1185">Reference proteome</keyword>
<comment type="subcellular location">
    <subcellularLocation>
        <location evidence="1 11">Golgi apparatus membrane</location>
        <topology evidence="1 11">Single-pass type II membrane protein</topology>
    </subcellularLocation>
</comment>
<evidence type="ECO:0000256" key="2">
    <source>
        <dbReference type="ARBA" id="ARBA00008661"/>
    </source>
</evidence>
<evidence type="ECO:0000256" key="10">
    <source>
        <dbReference type="ARBA" id="ARBA00023180"/>
    </source>
</evidence>
<evidence type="ECO:0000256" key="5">
    <source>
        <dbReference type="ARBA" id="ARBA00022692"/>
    </source>
</evidence>
<keyword evidence="9 11" id="KW-0472">Membrane</keyword>
<dbReference type="EMBL" id="RCHS01003516">
    <property type="protein sequence ID" value="RMX41266.1"/>
    <property type="molecule type" value="Genomic_DNA"/>
</dbReference>
<organism evidence="12 13">
    <name type="scientific">Pocillopora damicornis</name>
    <name type="common">Cauliflower coral</name>
    <name type="synonym">Millepora damicornis</name>
    <dbReference type="NCBI Taxonomy" id="46731"/>
    <lineage>
        <taxon>Eukaryota</taxon>
        <taxon>Metazoa</taxon>
        <taxon>Cnidaria</taxon>
        <taxon>Anthozoa</taxon>
        <taxon>Hexacorallia</taxon>
        <taxon>Scleractinia</taxon>
        <taxon>Astrocoeniina</taxon>
        <taxon>Pocilloporidae</taxon>
        <taxon>Pocillopora</taxon>
    </lineage>
</organism>
<evidence type="ECO:0000313" key="12">
    <source>
        <dbReference type="EMBL" id="RMX41266.1"/>
    </source>
</evidence>
<evidence type="ECO:0000256" key="11">
    <source>
        <dbReference type="RuleBase" id="RU363063"/>
    </source>
</evidence>
<evidence type="ECO:0000256" key="4">
    <source>
        <dbReference type="ARBA" id="ARBA00022679"/>
    </source>
</evidence>
<keyword evidence="3 11" id="KW-0328">Glycosyltransferase</keyword>
<keyword evidence="4" id="KW-0808">Transferase</keyword>
<dbReference type="PANTHER" id="PTHR11214:SF376">
    <property type="entry name" value="HEXOSYLTRANSFERASE"/>
    <property type="match status" value="1"/>
</dbReference>
<reference evidence="12 13" key="1">
    <citation type="journal article" date="2018" name="Sci. Rep.">
        <title>Comparative analysis of the Pocillopora damicornis genome highlights role of immune system in coral evolution.</title>
        <authorList>
            <person name="Cunning R."/>
            <person name="Bay R.A."/>
            <person name="Gillette P."/>
            <person name="Baker A.C."/>
            <person name="Traylor-Knowles N."/>
        </authorList>
    </citation>
    <scope>NUCLEOTIDE SEQUENCE [LARGE SCALE GENOMIC DNA]</scope>
    <source>
        <strain evidence="12">RSMAS</strain>
        <tissue evidence="12">Whole animal</tissue>
    </source>
</reference>
<evidence type="ECO:0000313" key="13">
    <source>
        <dbReference type="Proteomes" id="UP000275408"/>
    </source>
</evidence>
<accession>A0A3M6TIS6</accession>
<dbReference type="EC" id="2.4.1.-" evidence="11"/>
<keyword evidence="10" id="KW-0325">Glycoprotein</keyword>
<protein>
    <recommendedName>
        <fullName evidence="11">Hexosyltransferase</fullName>
        <ecNumber evidence="11">2.4.1.-</ecNumber>
    </recommendedName>
</protein>
<gene>
    <name evidence="12" type="ORF">pdam_00012374</name>
</gene>
<dbReference type="Pfam" id="PF01762">
    <property type="entry name" value="Galactosyl_T"/>
    <property type="match status" value="1"/>
</dbReference>
<proteinExistence type="inferred from homology"/>
<dbReference type="Proteomes" id="UP000275408">
    <property type="component" value="Unassembled WGS sequence"/>
</dbReference>
<keyword evidence="8 11" id="KW-0333">Golgi apparatus</keyword>
<dbReference type="FunFam" id="3.90.550.50:FF:000001">
    <property type="entry name" value="Hexosyltransferase"/>
    <property type="match status" value="1"/>
</dbReference>